<dbReference type="RefSeq" id="WP_095654883.1">
    <property type="nucleotide sequence ID" value="NZ_NPOA01000004.1"/>
</dbReference>
<comment type="caution">
    <text evidence="1">The sequence shown here is derived from an EMBL/GenBank/DDBJ whole genome shotgun (WGS) entry which is preliminary data.</text>
</comment>
<protein>
    <submittedName>
        <fullName evidence="1">Uncharacterized protein</fullName>
    </submittedName>
</protein>
<reference evidence="1 2" key="1">
    <citation type="submission" date="2017-08" db="EMBL/GenBank/DDBJ databases">
        <title>Virgibacillus indicus sp. nov. and Virgibacillus profoundi sp. nov, two moderately halophilic bacteria isolated from marine sediment by using the Microfluidic Streak Plate.</title>
        <authorList>
            <person name="Xu B."/>
            <person name="Hu B."/>
            <person name="Wang J."/>
            <person name="Zhu Y."/>
            <person name="Huang L."/>
            <person name="Du W."/>
            <person name="Huang Y."/>
        </authorList>
    </citation>
    <scope>NUCLEOTIDE SEQUENCE [LARGE SCALE GENOMIC DNA]</scope>
    <source>
        <strain evidence="1 2">IO3-P3-H5</strain>
    </source>
</reference>
<dbReference type="Proteomes" id="UP000218887">
    <property type="component" value="Unassembled WGS sequence"/>
</dbReference>
<evidence type="ECO:0000313" key="1">
    <source>
        <dbReference type="EMBL" id="PAV30281.1"/>
    </source>
</evidence>
<name>A0A2A2IE47_9BACI</name>
<dbReference type="EMBL" id="NPOA01000004">
    <property type="protein sequence ID" value="PAV30281.1"/>
    <property type="molecule type" value="Genomic_DNA"/>
</dbReference>
<organism evidence="1 2">
    <name type="scientific">Virgibacillus profundi</name>
    <dbReference type="NCBI Taxonomy" id="2024555"/>
    <lineage>
        <taxon>Bacteria</taxon>
        <taxon>Bacillati</taxon>
        <taxon>Bacillota</taxon>
        <taxon>Bacilli</taxon>
        <taxon>Bacillales</taxon>
        <taxon>Bacillaceae</taxon>
        <taxon>Virgibacillus</taxon>
    </lineage>
</organism>
<sequence length="104" mass="12190">MTMKVYKMNNIENVAANSAEEAKQFYAELCGYTYDEVQEDFEGEVDLQTKMLVDVKDLPDDVFIRVNNLEFKYGTAWAYMTFQWVLENDLYDDSEPFVISSTEH</sequence>
<evidence type="ECO:0000313" key="2">
    <source>
        <dbReference type="Proteomes" id="UP000218887"/>
    </source>
</evidence>
<gene>
    <name evidence="1" type="ORF">CIL05_07375</name>
</gene>
<accession>A0A2A2IE47</accession>
<dbReference type="AlphaFoldDB" id="A0A2A2IE47"/>
<proteinExistence type="predicted"/>
<dbReference type="OrthoDB" id="2973230at2"/>
<keyword evidence="2" id="KW-1185">Reference proteome</keyword>